<evidence type="ECO:0000256" key="2">
    <source>
        <dbReference type="ARBA" id="ARBA00023125"/>
    </source>
</evidence>
<dbReference type="PANTHER" id="PTHR30055">
    <property type="entry name" value="HTH-TYPE TRANSCRIPTIONAL REGULATOR RUTR"/>
    <property type="match status" value="1"/>
</dbReference>
<dbReference type="PROSITE" id="PS01081">
    <property type="entry name" value="HTH_TETR_1"/>
    <property type="match status" value="1"/>
</dbReference>
<proteinExistence type="predicted"/>
<sequence>MVAGHVRPQGVDTRARILSAAVELFAERGYAGTSVRDISERLGVTKAALYYHFSSKETILDALISPFVSRLEQLVELARQDPAPPPRAILEGMVALLVETGGVLCAFANDPSVLHRRIGKDDITSQQEVIVRAIAGPDPTPARMLRARCAVGCIQSGVLGTAVERVRGAAGGPEAAGAGRATSVTTTGVGIARGIRALSSFTGCGGAAVPDGAADPASQPGTPAADGIQTVGDARPVRTATDTRARDRGVRAPGGVGALSPLAPLLPTELQRVIVEAALAALGSEQPVDPPAR</sequence>
<dbReference type="SUPFAM" id="SSF46689">
    <property type="entry name" value="Homeodomain-like"/>
    <property type="match status" value="1"/>
</dbReference>
<feature type="DNA-binding region" description="H-T-H motif" evidence="4">
    <location>
        <begin position="34"/>
        <end position="53"/>
    </location>
</feature>
<evidence type="ECO:0000313" key="8">
    <source>
        <dbReference type="Proteomes" id="UP000179769"/>
    </source>
</evidence>
<keyword evidence="1" id="KW-0805">Transcription regulation</keyword>
<dbReference type="InterPro" id="IPR009057">
    <property type="entry name" value="Homeodomain-like_sf"/>
</dbReference>
<dbReference type="InterPro" id="IPR001647">
    <property type="entry name" value="HTH_TetR"/>
</dbReference>
<evidence type="ECO:0000259" key="6">
    <source>
        <dbReference type="PROSITE" id="PS50977"/>
    </source>
</evidence>
<keyword evidence="2 4" id="KW-0238">DNA-binding</keyword>
<dbReference type="Gene3D" id="1.10.357.10">
    <property type="entry name" value="Tetracycline Repressor, domain 2"/>
    <property type="match status" value="1"/>
</dbReference>
<dbReference type="PRINTS" id="PR00455">
    <property type="entry name" value="HTHTETR"/>
</dbReference>
<dbReference type="Proteomes" id="UP000179769">
    <property type="component" value="Unassembled WGS sequence"/>
</dbReference>
<feature type="domain" description="HTH tetR-type" evidence="6">
    <location>
        <begin position="11"/>
        <end position="71"/>
    </location>
</feature>
<name>A0A1S1R604_9ACTN</name>
<dbReference type="InterPro" id="IPR023772">
    <property type="entry name" value="DNA-bd_HTH_TetR-type_CS"/>
</dbReference>
<dbReference type="GO" id="GO:0000976">
    <property type="term" value="F:transcription cis-regulatory region binding"/>
    <property type="evidence" value="ECO:0007669"/>
    <property type="project" value="TreeGrafter"/>
</dbReference>
<keyword evidence="3" id="KW-0804">Transcription</keyword>
<evidence type="ECO:0000256" key="1">
    <source>
        <dbReference type="ARBA" id="ARBA00023015"/>
    </source>
</evidence>
<gene>
    <name evidence="7" type="ORF">BBK14_11870</name>
</gene>
<dbReference type="PANTHER" id="PTHR30055:SF237">
    <property type="entry name" value="TRANSCRIPTIONAL REPRESSOR MCE3R"/>
    <property type="match status" value="1"/>
</dbReference>
<organism evidence="7 8">
    <name type="scientific">Parafrankia soli</name>
    <dbReference type="NCBI Taxonomy" id="2599596"/>
    <lineage>
        <taxon>Bacteria</taxon>
        <taxon>Bacillati</taxon>
        <taxon>Actinomycetota</taxon>
        <taxon>Actinomycetes</taxon>
        <taxon>Frankiales</taxon>
        <taxon>Frankiaceae</taxon>
        <taxon>Parafrankia</taxon>
    </lineage>
</organism>
<dbReference type="OrthoDB" id="3186364at2"/>
<evidence type="ECO:0000256" key="4">
    <source>
        <dbReference type="PROSITE-ProRule" id="PRU00335"/>
    </source>
</evidence>
<evidence type="ECO:0000256" key="5">
    <source>
        <dbReference type="SAM" id="MobiDB-lite"/>
    </source>
</evidence>
<dbReference type="AlphaFoldDB" id="A0A1S1R604"/>
<dbReference type="EMBL" id="MAXA01000058">
    <property type="protein sequence ID" value="OHV40935.1"/>
    <property type="molecule type" value="Genomic_DNA"/>
</dbReference>
<evidence type="ECO:0000256" key="3">
    <source>
        <dbReference type="ARBA" id="ARBA00023163"/>
    </source>
</evidence>
<feature type="region of interest" description="Disordered" evidence="5">
    <location>
        <begin position="211"/>
        <end position="252"/>
    </location>
</feature>
<dbReference type="GO" id="GO:0045892">
    <property type="term" value="P:negative regulation of DNA-templated transcription"/>
    <property type="evidence" value="ECO:0007669"/>
    <property type="project" value="UniProtKB-ARBA"/>
</dbReference>
<comment type="caution">
    <text evidence="7">The sequence shown here is derived from an EMBL/GenBank/DDBJ whole genome shotgun (WGS) entry which is preliminary data.</text>
</comment>
<dbReference type="Pfam" id="PF00440">
    <property type="entry name" value="TetR_N"/>
    <property type="match status" value="1"/>
</dbReference>
<accession>A0A1S1R604</accession>
<dbReference type="InterPro" id="IPR050109">
    <property type="entry name" value="HTH-type_TetR-like_transc_reg"/>
</dbReference>
<protein>
    <submittedName>
        <fullName evidence="7">TetR family transcriptional regulator</fullName>
    </submittedName>
</protein>
<feature type="compositionally biased region" description="Basic and acidic residues" evidence="5">
    <location>
        <begin position="241"/>
        <end position="250"/>
    </location>
</feature>
<dbReference type="PROSITE" id="PS50977">
    <property type="entry name" value="HTH_TETR_2"/>
    <property type="match status" value="1"/>
</dbReference>
<evidence type="ECO:0000313" key="7">
    <source>
        <dbReference type="EMBL" id="OHV40935.1"/>
    </source>
</evidence>
<dbReference type="GO" id="GO:0003700">
    <property type="term" value="F:DNA-binding transcription factor activity"/>
    <property type="evidence" value="ECO:0007669"/>
    <property type="project" value="TreeGrafter"/>
</dbReference>
<reference evidence="8" key="1">
    <citation type="submission" date="2016-07" db="EMBL/GenBank/DDBJ databases">
        <title>Frankia sp. NRRL B-16219 Genome sequencing.</title>
        <authorList>
            <person name="Ghodhbane-Gtari F."/>
            <person name="Swanson E."/>
            <person name="Gueddou A."/>
            <person name="Louati M."/>
            <person name="Nouioui I."/>
            <person name="Hezbri K."/>
            <person name="Abebe-Akele F."/>
            <person name="Simpson S."/>
            <person name="Morris K."/>
            <person name="Thomas K."/>
            <person name="Gtari M."/>
            <person name="Tisa L.S."/>
        </authorList>
    </citation>
    <scope>NUCLEOTIDE SEQUENCE [LARGE SCALE GENOMIC DNA]</scope>
    <source>
        <strain evidence="8">NRRL B-16219</strain>
    </source>
</reference>
<dbReference type="FunFam" id="1.10.10.60:FF:000141">
    <property type="entry name" value="TetR family transcriptional regulator"/>
    <property type="match status" value="1"/>
</dbReference>
<keyword evidence="8" id="KW-1185">Reference proteome</keyword>